<dbReference type="EMBL" id="CP002344">
    <property type="protein sequence ID" value="ADU50391.1"/>
    <property type="molecule type" value="Genomic_DNA"/>
</dbReference>
<dbReference type="InterPro" id="IPR027417">
    <property type="entry name" value="P-loop_NTPase"/>
</dbReference>
<keyword evidence="8" id="KW-0067">ATP-binding</keyword>
<accession>E6SM61</accession>
<sequence length="197" mass="20537">MVTVAWTARIPSAEAMERLGERLAAALQPGDWIALTGPLGAGKTTLVRGLARGLGFRGRVASPTFTLVHVYRGRLPLYHLDLYRLEGEDALRDVVDPGEMEAAGAVVVEWADRAPRWIPADALWLDLAVDPAGDGRRVAARAGGDRARRLAAHLAHRADPAVEPAAGAIPAGPGAAGPGSPGGEAGRPATGKDEGRR</sequence>
<dbReference type="Pfam" id="PF02367">
    <property type="entry name" value="TsaE"/>
    <property type="match status" value="1"/>
</dbReference>
<keyword evidence="4" id="KW-0963">Cytoplasm</keyword>
<dbReference type="PANTHER" id="PTHR33540:SF2">
    <property type="entry name" value="TRNA THREONYLCARBAMOYLADENOSINE BIOSYNTHESIS PROTEIN TSAE"/>
    <property type="match status" value="1"/>
</dbReference>
<feature type="compositionally biased region" description="Gly residues" evidence="11">
    <location>
        <begin position="174"/>
        <end position="185"/>
    </location>
</feature>
<evidence type="ECO:0000256" key="8">
    <source>
        <dbReference type="ARBA" id="ARBA00022840"/>
    </source>
</evidence>
<dbReference type="InterPro" id="IPR003442">
    <property type="entry name" value="T6A_TsaE"/>
</dbReference>
<comment type="subcellular location">
    <subcellularLocation>
        <location evidence="1">Cytoplasm</location>
    </subcellularLocation>
</comment>
<comment type="similarity">
    <text evidence="2">Belongs to the TsaE family.</text>
</comment>
<dbReference type="NCBIfam" id="TIGR00150">
    <property type="entry name" value="T6A_YjeE"/>
    <property type="match status" value="1"/>
</dbReference>
<name>E6SM61_THEM7</name>
<evidence type="ECO:0000256" key="3">
    <source>
        <dbReference type="ARBA" id="ARBA00019010"/>
    </source>
</evidence>
<feature type="compositionally biased region" description="Low complexity" evidence="11">
    <location>
        <begin position="161"/>
        <end position="173"/>
    </location>
</feature>
<evidence type="ECO:0000256" key="5">
    <source>
        <dbReference type="ARBA" id="ARBA00022694"/>
    </source>
</evidence>
<dbReference type="CDD" id="cd02019">
    <property type="entry name" value="NK"/>
    <property type="match status" value="1"/>
</dbReference>
<protein>
    <recommendedName>
        <fullName evidence="3">tRNA threonylcarbamoyladenosine biosynthesis protein TsaE</fullName>
    </recommendedName>
    <alternativeName>
        <fullName evidence="10">t(6)A37 threonylcarbamoyladenosine biosynthesis protein TsaE</fullName>
    </alternativeName>
</protein>
<gene>
    <name evidence="12" type="ordered locus">Tmar_0266</name>
</gene>
<evidence type="ECO:0000256" key="10">
    <source>
        <dbReference type="ARBA" id="ARBA00032441"/>
    </source>
</evidence>
<evidence type="ECO:0000256" key="7">
    <source>
        <dbReference type="ARBA" id="ARBA00022741"/>
    </source>
</evidence>
<dbReference type="Gene3D" id="3.40.50.300">
    <property type="entry name" value="P-loop containing nucleotide triphosphate hydrolases"/>
    <property type="match status" value="1"/>
</dbReference>
<evidence type="ECO:0000256" key="6">
    <source>
        <dbReference type="ARBA" id="ARBA00022723"/>
    </source>
</evidence>
<dbReference type="GO" id="GO:0046872">
    <property type="term" value="F:metal ion binding"/>
    <property type="evidence" value="ECO:0007669"/>
    <property type="project" value="UniProtKB-KW"/>
</dbReference>
<organism evidence="12 13">
    <name type="scientific">Thermaerobacter marianensis (strain ATCC 700841 / DSM 12885 / JCM 10246 / 7p75a)</name>
    <dbReference type="NCBI Taxonomy" id="644966"/>
    <lineage>
        <taxon>Bacteria</taxon>
        <taxon>Bacillati</taxon>
        <taxon>Bacillota</taxon>
        <taxon>Clostridia</taxon>
        <taxon>Eubacteriales</taxon>
        <taxon>Clostridiales Family XVII. Incertae Sedis</taxon>
        <taxon>Thermaerobacter</taxon>
    </lineage>
</organism>
<reference evidence="12 13" key="1">
    <citation type="journal article" date="2010" name="Stand. Genomic Sci.">
        <title>Complete genome sequence of Thermaerobacter marianensis type strain (7p75a).</title>
        <authorList>
            <person name="Han C."/>
            <person name="Gu W."/>
            <person name="Zhang X."/>
            <person name="Lapidus A."/>
            <person name="Nolan M."/>
            <person name="Copeland A."/>
            <person name="Lucas S."/>
            <person name="Del Rio T.G."/>
            <person name="Tice H."/>
            <person name="Cheng J.F."/>
            <person name="Tapia R."/>
            <person name="Goodwin L."/>
            <person name="Pitluck S."/>
            <person name="Pagani I."/>
            <person name="Ivanova N."/>
            <person name="Mavromatis K."/>
            <person name="Mikhailova N."/>
            <person name="Pati A."/>
            <person name="Chen A."/>
            <person name="Palaniappan K."/>
            <person name="Land M."/>
            <person name="Hauser L."/>
            <person name="Chang Y.J."/>
            <person name="Jeffries C.D."/>
            <person name="Schneider S."/>
            <person name="Rohde M."/>
            <person name="Goker M."/>
            <person name="Pukall R."/>
            <person name="Woyke T."/>
            <person name="Bristow J."/>
            <person name="Eisen J.A."/>
            <person name="Markowitz V."/>
            <person name="Hugenholtz P."/>
            <person name="Kyrpides N.C."/>
            <person name="Klenk H.P."/>
            <person name="Detter J.C."/>
        </authorList>
    </citation>
    <scope>NUCLEOTIDE SEQUENCE [LARGE SCALE GENOMIC DNA]</scope>
    <source>
        <strain evidence="13">ATCC 700841 / DSM 12885 / JCM 10246 / 7p75a</strain>
    </source>
</reference>
<dbReference type="HOGENOM" id="CLU_087829_2_1_9"/>
<reference evidence="13" key="2">
    <citation type="journal article" date="2010" name="Stand. Genomic Sci.">
        <title>Complete genome sequence of Thermaerobacter marianensis type strain (7p75aT).</title>
        <authorList>
            <person name="Han C."/>
            <person name="Gu W."/>
            <person name="Zhang X."/>
            <person name="Lapidus A."/>
            <person name="Nolan M."/>
            <person name="Copeland A."/>
            <person name="Lucas S."/>
            <person name="Glavina Del Rio T."/>
            <person name="Tice H."/>
            <person name="Cheng J."/>
            <person name="Tapia R."/>
            <person name="Goodwin L."/>
            <person name="Pitluck S."/>
            <person name="Pagani I."/>
            <person name="Ivanova N."/>
            <person name="Mavromatis K."/>
            <person name="Mikhailova N."/>
            <person name="Pati A."/>
            <person name="Chen A."/>
            <person name="Palaniappan K."/>
            <person name="Land M."/>
            <person name="Hauser L."/>
            <person name="Chang Y."/>
            <person name="Jeffries C."/>
            <person name="Schneider S."/>
            <person name="Rohde M."/>
            <person name="Goker M."/>
            <person name="Pukall R."/>
            <person name="Woyke T."/>
            <person name="Bristow J."/>
            <person name="Eisen J."/>
            <person name="Markowitz V."/>
            <person name="Hugenholtz P."/>
            <person name="Kyrpides N."/>
            <person name="Klenk H."/>
            <person name="Detter J."/>
        </authorList>
    </citation>
    <scope>NUCLEOTIDE SEQUENCE [LARGE SCALE GENOMIC DNA]</scope>
    <source>
        <strain evidence="13">ATCC 700841 / DSM 12885 / JCM 10246 / 7p75a</strain>
    </source>
</reference>
<keyword evidence="9" id="KW-0460">Magnesium</keyword>
<dbReference type="RefSeq" id="WP_013494696.1">
    <property type="nucleotide sequence ID" value="NC_014831.1"/>
</dbReference>
<evidence type="ECO:0000256" key="2">
    <source>
        <dbReference type="ARBA" id="ARBA00007599"/>
    </source>
</evidence>
<dbReference type="Proteomes" id="UP000008915">
    <property type="component" value="Chromosome"/>
</dbReference>
<dbReference type="eggNOG" id="COG0802">
    <property type="taxonomic scope" value="Bacteria"/>
</dbReference>
<dbReference type="GO" id="GO:0005524">
    <property type="term" value="F:ATP binding"/>
    <property type="evidence" value="ECO:0007669"/>
    <property type="project" value="UniProtKB-KW"/>
</dbReference>
<evidence type="ECO:0000256" key="11">
    <source>
        <dbReference type="SAM" id="MobiDB-lite"/>
    </source>
</evidence>
<dbReference type="PANTHER" id="PTHR33540">
    <property type="entry name" value="TRNA THREONYLCARBAMOYLADENOSINE BIOSYNTHESIS PROTEIN TSAE"/>
    <property type="match status" value="1"/>
</dbReference>
<evidence type="ECO:0000256" key="9">
    <source>
        <dbReference type="ARBA" id="ARBA00022842"/>
    </source>
</evidence>
<dbReference type="KEGG" id="tmr:Tmar_0266"/>
<keyword evidence="5" id="KW-0819">tRNA processing</keyword>
<evidence type="ECO:0000313" key="13">
    <source>
        <dbReference type="Proteomes" id="UP000008915"/>
    </source>
</evidence>
<keyword evidence="7" id="KW-0547">Nucleotide-binding</keyword>
<evidence type="ECO:0000256" key="1">
    <source>
        <dbReference type="ARBA" id="ARBA00004496"/>
    </source>
</evidence>
<dbReference type="GO" id="GO:0005737">
    <property type="term" value="C:cytoplasm"/>
    <property type="evidence" value="ECO:0007669"/>
    <property type="project" value="UniProtKB-SubCell"/>
</dbReference>
<dbReference type="AlphaFoldDB" id="E6SM61"/>
<dbReference type="STRING" id="644966.Tmar_0266"/>
<dbReference type="SUPFAM" id="SSF52540">
    <property type="entry name" value="P-loop containing nucleoside triphosphate hydrolases"/>
    <property type="match status" value="1"/>
</dbReference>
<evidence type="ECO:0000256" key="4">
    <source>
        <dbReference type="ARBA" id="ARBA00022490"/>
    </source>
</evidence>
<feature type="region of interest" description="Disordered" evidence="11">
    <location>
        <begin position="158"/>
        <end position="197"/>
    </location>
</feature>
<evidence type="ECO:0000313" key="12">
    <source>
        <dbReference type="EMBL" id="ADU50391.1"/>
    </source>
</evidence>
<keyword evidence="6" id="KW-0479">Metal-binding</keyword>
<dbReference type="GO" id="GO:0002949">
    <property type="term" value="P:tRNA threonylcarbamoyladenosine modification"/>
    <property type="evidence" value="ECO:0007669"/>
    <property type="project" value="InterPro"/>
</dbReference>
<proteinExistence type="inferred from homology"/>
<keyword evidence="13" id="KW-1185">Reference proteome</keyword>